<evidence type="ECO:0000313" key="2">
    <source>
        <dbReference type="EMBL" id="CDH44396.1"/>
    </source>
</evidence>
<feature type="region of interest" description="Disordered" evidence="1">
    <location>
        <begin position="72"/>
        <end position="107"/>
    </location>
</feature>
<dbReference type="Proteomes" id="UP000019184">
    <property type="component" value="Unassembled WGS sequence"/>
</dbReference>
<feature type="compositionally biased region" description="Low complexity" evidence="1">
    <location>
        <begin position="72"/>
        <end position="82"/>
    </location>
</feature>
<evidence type="ECO:0000313" key="3">
    <source>
        <dbReference type="Proteomes" id="UP000019184"/>
    </source>
</evidence>
<evidence type="ECO:0000256" key="1">
    <source>
        <dbReference type="SAM" id="MobiDB-lite"/>
    </source>
</evidence>
<accession>A0A7U7GA00</accession>
<proteinExistence type="predicted"/>
<name>A0A7U7GA00_9GAMM</name>
<dbReference type="AlphaFoldDB" id="A0A7U7GA00"/>
<gene>
    <name evidence="2" type="ORF">BN874_1630007</name>
</gene>
<comment type="caution">
    <text evidence="2">The sequence shown here is derived from an EMBL/GenBank/DDBJ whole genome shotgun (WGS) entry which is preliminary data.</text>
</comment>
<keyword evidence="3" id="KW-1185">Reference proteome</keyword>
<feature type="compositionally biased region" description="Pro residues" evidence="1">
    <location>
        <begin position="97"/>
        <end position="107"/>
    </location>
</feature>
<dbReference type="EMBL" id="CBTK010000072">
    <property type="protein sequence ID" value="CDH44396.1"/>
    <property type="molecule type" value="Genomic_DNA"/>
</dbReference>
<sequence length="107" mass="11463">MNFVPDFKQPTTWRGIAGLLAMFGLSASPDMTHAICILLGAALSAIEVFRNEYTASPKEVFHQRESAKSAEAAFPALPAAAEPLRDTLPPANDPTDDLPPPPGFSNR</sequence>
<protein>
    <submittedName>
        <fullName evidence="2">Uncharacterized protein</fullName>
    </submittedName>
</protein>
<organism evidence="2 3">
    <name type="scientific">Candidatus Contendobacter odensis Run_B_J11</name>
    <dbReference type="NCBI Taxonomy" id="1400861"/>
    <lineage>
        <taxon>Bacteria</taxon>
        <taxon>Pseudomonadati</taxon>
        <taxon>Pseudomonadota</taxon>
        <taxon>Gammaproteobacteria</taxon>
        <taxon>Candidatus Competibacteraceae</taxon>
        <taxon>Candidatus Contendibacter</taxon>
    </lineage>
</organism>
<reference evidence="2 3" key="1">
    <citation type="journal article" date="2014" name="ISME J.">
        <title>Candidatus Competibacter-lineage genomes retrieved from metagenomes reveal functional metabolic diversity.</title>
        <authorList>
            <person name="McIlroy S.J."/>
            <person name="Albertsen M."/>
            <person name="Andresen E.K."/>
            <person name="Saunders A.M."/>
            <person name="Kristiansen R."/>
            <person name="Stokholm-Bjerregaard M."/>
            <person name="Nielsen K.L."/>
            <person name="Nielsen P.H."/>
        </authorList>
    </citation>
    <scope>NUCLEOTIDE SEQUENCE [LARGE SCALE GENOMIC DNA]</scope>
    <source>
        <strain evidence="2 3">Run_B_J11</strain>
    </source>
</reference>
<dbReference type="RefSeq" id="WP_034431568.1">
    <property type="nucleotide sequence ID" value="NZ_CBTK010000072.1"/>
</dbReference>